<dbReference type="AlphaFoldDB" id="A0A9P5ZPS9"/>
<dbReference type="EMBL" id="MU154630">
    <property type="protein sequence ID" value="KAF9490933.1"/>
    <property type="molecule type" value="Genomic_DNA"/>
</dbReference>
<reference evidence="2" key="1">
    <citation type="submission" date="2020-11" db="EMBL/GenBank/DDBJ databases">
        <authorList>
            <consortium name="DOE Joint Genome Institute"/>
            <person name="Ahrendt S."/>
            <person name="Riley R."/>
            <person name="Andreopoulos W."/>
            <person name="Labutti K."/>
            <person name="Pangilinan J."/>
            <person name="Ruiz-Duenas F.J."/>
            <person name="Barrasa J.M."/>
            <person name="Sanchez-Garcia M."/>
            <person name="Camarero S."/>
            <person name="Miyauchi S."/>
            <person name="Serrano A."/>
            <person name="Linde D."/>
            <person name="Babiker R."/>
            <person name="Drula E."/>
            <person name="Ayuso-Fernandez I."/>
            <person name="Pacheco R."/>
            <person name="Padilla G."/>
            <person name="Ferreira P."/>
            <person name="Barriuso J."/>
            <person name="Kellner H."/>
            <person name="Castanera R."/>
            <person name="Alfaro M."/>
            <person name="Ramirez L."/>
            <person name="Pisabarro A.G."/>
            <person name="Kuo A."/>
            <person name="Tritt A."/>
            <person name="Lipzen A."/>
            <person name="He G."/>
            <person name="Yan M."/>
            <person name="Ng V."/>
            <person name="Cullen D."/>
            <person name="Martin F."/>
            <person name="Rosso M.-N."/>
            <person name="Henrissat B."/>
            <person name="Hibbett D."/>
            <person name="Martinez A.T."/>
            <person name="Grigoriev I.V."/>
        </authorList>
    </citation>
    <scope>NUCLEOTIDE SEQUENCE</scope>
    <source>
        <strain evidence="2">ATCC 90797</strain>
    </source>
</reference>
<protein>
    <submittedName>
        <fullName evidence="2">Uncharacterized protein</fullName>
    </submittedName>
</protein>
<dbReference type="Proteomes" id="UP000807025">
    <property type="component" value="Unassembled WGS sequence"/>
</dbReference>
<organism evidence="2 3">
    <name type="scientific">Pleurotus eryngii</name>
    <name type="common">Boletus of the steppes</name>
    <dbReference type="NCBI Taxonomy" id="5323"/>
    <lineage>
        <taxon>Eukaryota</taxon>
        <taxon>Fungi</taxon>
        <taxon>Dikarya</taxon>
        <taxon>Basidiomycota</taxon>
        <taxon>Agaricomycotina</taxon>
        <taxon>Agaricomycetes</taxon>
        <taxon>Agaricomycetidae</taxon>
        <taxon>Agaricales</taxon>
        <taxon>Pleurotineae</taxon>
        <taxon>Pleurotaceae</taxon>
        <taxon>Pleurotus</taxon>
    </lineage>
</organism>
<evidence type="ECO:0000256" key="1">
    <source>
        <dbReference type="SAM" id="MobiDB-lite"/>
    </source>
</evidence>
<name>A0A9P5ZPS9_PLEER</name>
<keyword evidence="3" id="KW-1185">Reference proteome</keyword>
<comment type="caution">
    <text evidence="2">The sequence shown here is derived from an EMBL/GenBank/DDBJ whole genome shotgun (WGS) entry which is preliminary data.</text>
</comment>
<gene>
    <name evidence="2" type="ORF">BDN71DRAFT_1510842</name>
</gene>
<sequence length="149" mass="16527">MPAIPQTDDFGSSRARARLTIQNKTEDRQSRRFCDVGDFAAMRPMIATRTRGDVMTCTHTEKQGGEDAPSCGARRTWSRPFKADKSFRALRAYESPELGEPTYRIKASESEGSIPGVQRSEIGIPSLVYTIRVNDTKTSVIPNPITQSS</sequence>
<proteinExistence type="predicted"/>
<feature type="region of interest" description="Disordered" evidence="1">
    <location>
        <begin position="1"/>
        <end position="27"/>
    </location>
</feature>
<evidence type="ECO:0000313" key="2">
    <source>
        <dbReference type="EMBL" id="KAF9490933.1"/>
    </source>
</evidence>
<accession>A0A9P5ZPS9</accession>
<evidence type="ECO:0000313" key="3">
    <source>
        <dbReference type="Proteomes" id="UP000807025"/>
    </source>
</evidence>